<dbReference type="RefSeq" id="WP_254011973.1">
    <property type="nucleotide sequence ID" value="NZ_JAMZMM010000098.1"/>
</dbReference>
<dbReference type="NCBIfam" id="TIGR00229">
    <property type="entry name" value="sensory_box"/>
    <property type="match status" value="3"/>
</dbReference>
<evidence type="ECO:0000256" key="6">
    <source>
        <dbReference type="ARBA" id="ARBA00023012"/>
    </source>
</evidence>
<dbReference type="InterPro" id="IPR004358">
    <property type="entry name" value="Sig_transdc_His_kin-like_C"/>
</dbReference>
<dbReference type="Pfam" id="PF08447">
    <property type="entry name" value="PAS_3"/>
    <property type="match status" value="2"/>
</dbReference>
<evidence type="ECO:0000256" key="2">
    <source>
        <dbReference type="ARBA" id="ARBA00012438"/>
    </source>
</evidence>
<evidence type="ECO:0000259" key="9">
    <source>
        <dbReference type="PROSITE" id="PS50112"/>
    </source>
</evidence>
<dbReference type="EMBL" id="JAMZMM010000098">
    <property type="protein sequence ID" value="MCP2729188.1"/>
    <property type="molecule type" value="Genomic_DNA"/>
</dbReference>
<evidence type="ECO:0000256" key="3">
    <source>
        <dbReference type="ARBA" id="ARBA00022553"/>
    </source>
</evidence>
<feature type="domain" description="PAS" evidence="9">
    <location>
        <begin position="168"/>
        <end position="238"/>
    </location>
</feature>
<dbReference type="InterPro" id="IPR005467">
    <property type="entry name" value="His_kinase_dom"/>
</dbReference>
<dbReference type="Gene3D" id="3.30.565.10">
    <property type="entry name" value="Histidine kinase-like ATPase, C-terminal domain"/>
    <property type="match status" value="1"/>
</dbReference>
<evidence type="ECO:0000259" key="8">
    <source>
        <dbReference type="PROSITE" id="PS50109"/>
    </source>
</evidence>
<dbReference type="PROSITE" id="PS50112">
    <property type="entry name" value="PAS"/>
    <property type="match status" value="2"/>
</dbReference>
<dbReference type="GO" id="GO:0000155">
    <property type="term" value="F:phosphorelay sensor kinase activity"/>
    <property type="evidence" value="ECO:0007669"/>
    <property type="project" value="InterPro"/>
</dbReference>
<dbReference type="CDD" id="cd00130">
    <property type="entry name" value="PAS"/>
    <property type="match status" value="3"/>
</dbReference>
<feature type="coiled-coil region" evidence="7">
    <location>
        <begin position="120"/>
        <end position="154"/>
    </location>
</feature>
<dbReference type="InterPro" id="IPR013655">
    <property type="entry name" value="PAS_fold_3"/>
</dbReference>
<dbReference type="InterPro" id="IPR000014">
    <property type="entry name" value="PAS"/>
</dbReference>
<dbReference type="EC" id="2.7.13.3" evidence="2"/>
<dbReference type="SMART" id="SM00086">
    <property type="entry name" value="PAC"/>
    <property type="match status" value="3"/>
</dbReference>
<feature type="domain" description="PAS" evidence="9">
    <location>
        <begin position="295"/>
        <end position="365"/>
    </location>
</feature>
<dbReference type="PRINTS" id="PR00344">
    <property type="entry name" value="BCTRLSENSOR"/>
</dbReference>
<dbReference type="SMART" id="SM00387">
    <property type="entry name" value="HATPase_c"/>
    <property type="match status" value="1"/>
</dbReference>
<dbReference type="Pfam" id="PF00512">
    <property type="entry name" value="HisKA"/>
    <property type="match status" value="1"/>
</dbReference>
<accession>A0AAE3GSS4</accession>
<keyword evidence="6" id="KW-0902">Two-component regulatory system</keyword>
<sequence>MNYLRNQIKLIELPTIKASNLDVFSTLSEDILGIWGGDGYFQQINSTWEKELGWNDSDLRSRSGIDFVYPDDMELTYTAVARCTPGKTVEYQNRFSHKDGSYHWLSWKLLKNEHGVLYTLAKDITDLKEAELKAQESEARTQKLQQTNTQLQIEIEQHQQPEAALRHSEEQFRRVFDEAPIGMTLAALDDCYIRVNQSFCTMLGYSKAEAMALTFKDITHPAELELEMPCMAQIINGEIDSFDLEKRYIRKNGEILWVNLTLIALRDQAGKFLYTLAMIEDITQRKYALEALQKSEARYRGIVEDQTELICRFMPDGTLTFVNDAYCRYFKQEQYDLIGHSFMPAIPEEDQEIVTKTFFSLSQSEPIVTCEHRVILPSGEIRWQQWTNRLLFDEEGNAIEFQAVGRDITPLKQAEAEIRKALAKERELGELRSSFVSLVSHEFRTPLTTILSSSELLQRYAQKLSDEKKQSHHQRISTAVTRMTQLLDDVLTIGKAEAGKLKCQPVVMDLAAFCSDVVESMQIGAIPKHQINFTSSGNCSDAYMDENLLRHVLSNLLSNAIKYSPQGGEVKFDLVCHGDSGVFRIKDSGIGIPQKYLEHLFTSFQRAGNVGTIQGTGLGLAIVKKCVDLQGGTIDVASELKMGTTFTVTLPLKYQAPDDADSIGED</sequence>
<dbReference type="Proteomes" id="UP001204953">
    <property type="component" value="Unassembled WGS sequence"/>
</dbReference>
<dbReference type="AlphaFoldDB" id="A0AAE3GSS4"/>
<dbReference type="InterPro" id="IPR036890">
    <property type="entry name" value="HATPase_C_sf"/>
</dbReference>
<dbReference type="Pfam" id="PF08448">
    <property type="entry name" value="PAS_4"/>
    <property type="match status" value="1"/>
</dbReference>
<dbReference type="SMART" id="SM00091">
    <property type="entry name" value="PAS"/>
    <property type="match status" value="3"/>
</dbReference>
<feature type="domain" description="Histidine kinase" evidence="8">
    <location>
        <begin position="438"/>
        <end position="654"/>
    </location>
</feature>
<comment type="caution">
    <text evidence="11">The sequence shown here is derived from an EMBL/GenBank/DDBJ whole genome shotgun (WGS) entry which is preliminary data.</text>
</comment>
<dbReference type="PANTHER" id="PTHR43304:SF1">
    <property type="entry name" value="PAC DOMAIN-CONTAINING PROTEIN"/>
    <property type="match status" value="1"/>
</dbReference>
<proteinExistence type="predicted"/>
<dbReference type="Gene3D" id="1.10.287.130">
    <property type="match status" value="1"/>
</dbReference>
<dbReference type="PROSITE" id="PS50113">
    <property type="entry name" value="PAC"/>
    <property type="match status" value="2"/>
</dbReference>
<dbReference type="InterPro" id="IPR000700">
    <property type="entry name" value="PAS-assoc_C"/>
</dbReference>
<dbReference type="InterPro" id="IPR013656">
    <property type="entry name" value="PAS_4"/>
</dbReference>
<name>A0AAE3GSS4_9CYAN</name>
<evidence type="ECO:0000259" key="10">
    <source>
        <dbReference type="PROSITE" id="PS50113"/>
    </source>
</evidence>
<dbReference type="InterPro" id="IPR035965">
    <property type="entry name" value="PAS-like_dom_sf"/>
</dbReference>
<reference evidence="11" key="1">
    <citation type="submission" date="2022-06" db="EMBL/GenBank/DDBJ databases">
        <title>New cyanobacteria of genus Symplocastrum in benthos of Lake Baikal.</title>
        <authorList>
            <person name="Sorokovikova E."/>
            <person name="Tikhonova I."/>
            <person name="Krasnopeev A."/>
            <person name="Evseev P."/>
            <person name="Gladkikh A."/>
            <person name="Belykh O."/>
        </authorList>
    </citation>
    <scope>NUCLEOTIDE SEQUENCE</scope>
    <source>
        <strain evidence="11">BBK-W-15</strain>
    </source>
</reference>
<dbReference type="Gene3D" id="3.30.450.20">
    <property type="entry name" value="PAS domain"/>
    <property type="match status" value="3"/>
</dbReference>
<dbReference type="InterPro" id="IPR003661">
    <property type="entry name" value="HisK_dim/P_dom"/>
</dbReference>
<dbReference type="InterPro" id="IPR001610">
    <property type="entry name" value="PAC"/>
</dbReference>
<gene>
    <name evidence="11" type="ORF">NJ959_12045</name>
</gene>
<feature type="domain" description="PAC" evidence="10">
    <location>
        <begin position="368"/>
        <end position="420"/>
    </location>
</feature>
<keyword evidence="4" id="KW-0808">Transferase</keyword>
<keyword evidence="12" id="KW-1185">Reference proteome</keyword>
<dbReference type="InterPro" id="IPR036097">
    <property type="entry name" value="HisK_dim/P_sf"/>
</dbReference>
<comment type="catalytic activity">
    <reaction evidence="1">
        <text>ATP + protein L-histidine = ADP + protein N-phospho-L-histidine.</text>
        <dbReference type="EC" id="2.7.13.3"/>
    </reaction>
</comment>
<keyword evidence="5" id="KW-0418">Kinase</keyword>
<dbReference type="CDD" id="cd00075">
    <property type="entry name" value="HATPase"/>
    <property type="match status" value="1"/>
</dbReference>
<feature type="domain" description="PAC" evidence="10">
    <location>
        <begin position="242"/>
        <end position="294"/>
    </location>
</feature>
<evidence type="ECO:0000256" key="1">
    <source>
        <dbReference type="ARBA" id="ARBA00000085"/>
    </source>
</evidence>
<dbReference type="Pfam" id="PF02518">
    <property type="entry name" value="HATPase_c"/>
    <property type="match status" value="1"/>
</dbReference>
<dbReference type="SUPFAM" id="SSF55874">
    <property type="entry name" value="ATPase domain of HSP90 chaperone/DNA topoisomerase II/histidine kinase"/>
    <property type="match status" value="1"/>
</dbReference>
<dbReference type="CDD" id="cd00082">
    <property type="entry name" value="HisKA"/>
    <property type="match status" value="1"/>
</dbReference>
<evidence type="ECO:0000256" key="4">
    <source>
        <dbReference type="ARBA" id="ARBA00022679"/>
    </source>
</evidence>
<evidence type="ECO:0000256" key="7">
    <source>
        <dbReference type="SAM" id="Coils"/>
    </source>
</evidence>
<dbReference type="FunFam" id="3.30.565.10:FF:000006">
    <property type="entry name" value="Sensor histidine kinase WalK"/>
    <property type="match status" value="1"/>
</dbReference>
<dbReference type="SUPFAM" id="SSF55785">
    <property type="entry name" value="PYP-like sensor domain (PAS domain)"/>
    <property type="match status" value="3"/>
</dbReference>
<dbReference type="InterPro" id="IPR003594">
    <property type="entry name" value="HATPase_dom"/>
</dbReference>
<keyword evidence="3" id="KW-0597">Phosphoprotein</keyword>
<protein>
    <recommendedName>
        <fullName evidence="2">histidine kinase</fullName>
        <ecNumber evidence="2">2.7.13.3</ecNumber>
    </recommendedName>
</protein>
<evidence type="ECO:0000256" key="5">
    <source>
        <dbReference type="ARBA" id="ARBA00022777"/>
    </source>
</evidence>
<organism evidence="11 12">
    <name type="scientific">Limnofasciculus baicalensis BBK-W-15</name>
    <dbReference type="NCBI Taxonomy" id="2699891"/>
    <lineage>
        <taxon>Bacteria</taxon>
        <taxon>Bacillati</taxon>
        <taxon>Cyanobacteriota</taxon>
        <taxon>Cyanophyceae</taxon>
        <taxon>Coleofasciculales</taxon>
        <taxon>Coleofasciculaceae</taxon>
        <taxon>Limnofasciculus</taxon>
        <taxon>Limnofasciculus baicalensis</taxon>
    </lineage>
</organism>
<dbReference type="PANTHER" id="PTHR43304">
    <property type="entry name" value="PHYTOCHROME-LIKE PROTEIN CPH1"/>
    <property type="match status" value="1"/>
</dbReference>
<evidence type="ECO:0000313" key="12">
    <source>
        <dbReference type="Proteomes" id="UP001204953"/>
    </source>
</evidence>
<evidence type="ECO:0000313" key="11">
    <source>
        <dbReference type="EMBL" id="MCP2729188.1"/>
    </source>
</evidence>
<dbReference type="SMART" id="SM00388">
    <property type="entry name" value="HisKA"/>
    <property type="match status" value="1"/>
</dbReference>
<dbReference type="InterPro" id="IPR052162">
    <property type="entry name" value="Sensor_kinase/Photoreceptor"/>
</dbReference>
<dbReference type="PROSITE" id="PS50109">
    <property type="entry name" value="HIS_KIN"/>
    <property type="match status" value="1"/>
</dbReference>
<keyword evidence="7" id="KW-0175">Coiled coil</keyword>
<dbReference type="SUPFAM" id="SSF47384">
    <property type="entry name" value="Homodimeric domain of signal transducing histidine kinase"/>
    <property type="match status" value="1"/>
</dbReference>